<reference evidence="2" key="1">
    <citation type="submission" date="2021-01" db="EMBL/GenBank/DDBJ databases">
        <title>Paracoccus amoyensis sp. nov., isolated from the surface seawater along the coast of Xiamen Island, China.</title>
        <authorList>
            <person name="Lyu L."/>
        </authorList>
    </citation>
    <scope>NUCLEOTIDE SEQUENCE</scope>
    <source>
        <strain evidence="2">MJ17</strain>
    </source>
</reference>
<sequence>MFRIGAWLLIVTCILHLTLFAIEAGPFLAGWLGGLFWTMEHWQPLTQQSEAMILNGMAFWLWPGSLALPTLLLGLLLLWLDRRGQLLPRFPVVILALWALLLTAIMPNSGFPLVLIASGLMLLGKPRRGWA</sequence>
<dbReference type="Proteomes" id="UP000640485">
    <property type="component" value="Unassembled WGS sequence"/>
</dbReference>
<evidence type="ECO:0000256" key="1">
    <source>
        <dbReference type="SAM" id="Phobius"/>
    </source>
</evidence>
<dbReference type="Pfam" id="PF20064">
    <property type="entry name" value="DUF6463"/>
    <property type="match status" value="1"/>
</dbReference>
<dbReference type="EMBL" id="JAEPRQ010000002">
    <property type="protein sequence ID" value="MBK4216054.1"/>
    <property type="molecule type" value="Genomic_DNA"/>
</dbReference>
<keyword evidence="3" id="KW-1185">Reference proteome</keyword>
<dbReference type="InterPro" id="IPR045590">
    <property type="entry name" value="DUF6463"/>
</dbReference>
<dbReference type="AlphaFoldDB" id="A0A934SET4"/>
<gene>
    <name evidence="2" type="ORF">JJJ17_08965</name>
</gene>
<accession>A0A934SET4</accession>
<protein>
    <submittedName>
        <fullName evidence="2">Uncharacterized protein</fullName>
    </submittedName>
</protein>
<feature type="transmembrane region" description="Helical" evidence="1">
    <location>
        <begin position="7"/>
        <end position="37"/>
    </location>
</feature>
<evidence type="ECO:0000313" key="3">
    <source>
        <dbReference type="Proteomes" id="UP000640485"/>
    </source>
</evidence>
<name>A0A934SET4_9RHOB</name>
<dbReference type="RefSeq" id="WP_200685578.1">
    <property type="nucleotide sequence ID" value="NZ_JAEPRQ010000002.1"/>
</dbReference>
<keyword evidence="1" id="KW-0472">Membrane</keyword>
<organism evidence="2 3">
    <name type="scientific">Paracoccus caeni</name>
    <dbReference type="NCBI Taxonomy" id="657651"/>
    <lineage>
        <taxon>Bacteria</taxon>
        <taxon>Pseudomonadati</taxon>
        <taxon>Pseudomonadota</taxon>
        <taxon>Alphaproteobacteria</taxon>
        <taxon>Rhodobacterales</taxon>
        <taxon>Paracoccaceae</taxon>
        <taxon>Paracoccus</taxon>
    </lineage>
</organism>
<keyword evidence="1" id="KW-1133">Transmembrane helix</keyword>
<evidence type="ECO:0000313" key="2">
    <source>
        <dbReference type="EMBL" id="MBK4216054.1"/>
    </source>
</evidence>
<proteinExistence type="predicted"/>
<feature type="transmembrane region" description="Helical" evidence="1">
    <location>
        <begin position="92"/>
        <end position="123"/>
    </location>
</feature>
<feature type="transmembrane region" description="Helical" evidence="1">
    <location>
        <begin position="57"/>
        <end position="80"/>
    </location>
</feature>
<keyword evidence="1" id="KW-0812">Transmembrane</keyword>
<comment type="caution">
    <text evidence="2">The sequence shown here is derived from an EMBL/GenBank/DDBJ whole genome shotgun (WGS) entry which is preliminary data.</text>
</comment>